<evidence type="ECO:0008006" key="3">
    <source>
        <dbReference type="Google" id="ProtNLM"/>
    </source>
</evidence>
<proteinExistence type="predicted"/>
<dbReference type="RefSeq" id="XP_002788325.1">
    <property type="nucleotide sequence ID" value="XM_002788279.1"/>
</dbReference>
<dbReference type="GeneID" id="9053631"/>
<dbReference type="AlphaFoldDB" id="C5K5W0"/>
<keyword evidence="2" id="KW-1185">Reference proteome</keyword>
<protein>
    <recommendedName>
        <fullName evidence="3">Chitin synthase, class 2</fullName>
    </recommendedName>
</protein>
<evidence type="ECO:0000313" key="1">
    <source>
        <dbReference type="EMBL" id="EER20121.1"/>
    </source>
</evidence>
<dbReference type="InParanoid" id="C5K5W0"/>
<sequence length="305" mass="34145">MIRNQWSGIVEEPGDLRPVRHPRIDVANPKFRSYVDLRPPILSYSRVVRYTPITINEEELILHYNVDSECFYLDTRGIEELFHAEHYSNYFGQQGATDIPLFRMKFIDGPHDKVDVLLVVSVGSGMQGSTAEGFNATLRAVMANLANLEESGKVKWDRVVLCIVVNGREEFERLERDGSTSVLGELEKMGVYHRPGELWEEDGEMEKAGRINLEDRLSYDEGLLTVDGGLPVHMHLYEATIMMLGGHFPPVRIALCVKESPDQGSAGELGESLVMLPDPCSFRCAHNVTTVLSSMGHYGSCSALE</sequence>
<reference evidence="1 2" key="1">
    <citation type="submission" date="2008-07" db="EMBL/GenBank/DDBJ databases">
        <authorList>
            <person name="El-Sayed N."/>
            <person name="Caler E."/>
            <person name="Inman J."/>
            <person name="Amedeo P."/>
            <person name="Hass B."/>
            <person name="Wortman J."/>
        </authorList>
    </citation>
    <scope>NUCLEOTIDE SEQUENCE [LARGE SCALE GENOMIC DNA]</scope>
    <source>
        <strain evidence="2">ATCC 50983 / TXsc</strain>
    </source>
</reference>
<dbReference type="EMBL" id="GG670791">
    <property type="protein sequence ID" value="EER20121.1"/>
    <property type="molecule type" value="Genomic_DNA"/>
</dbReference>
<gene>
    <name evidence="1" type="ORF">Pmar_PMAR026711</name>
</gene>
<dbReference type="OMA" id="WEKEGEM"/>
<evidence type="ECO:0000313" key="2">
    <source>
        <dbReference type="Proteomes" id="UP000007800"/>
    </source>
</evidence>
<organism evidence="2">
    <name type="scientific">Perkinsus marinus (strain ATCC 50983 / TXsc)</name>
    <dbReference type="NCBI Taxonomy" id="423536"/>
    <lineage>
        <taxon>Eukaryota</taxon>
        <taxon>Sar</taxon>
        <taxon>Alveolata</taxon>
        <taxon>Perkinsozoa</taxon>
        <taxon>Perkinsea</taxon>
        <taxon>Perkinsida</taxon>
        <taxon>Perkinsidae</taxon>
        <taxon>Perkinsus</taxon>
    </lineage>
</organism>
<accession>C5K5W0</accession>
<name>C5K5W0_PERM5</name>
<dbReference type="OrthoDB" id="10323091at2759"/>
<dbReference type="Proteomes" id="UP000007800">
    <property type="component" value="Unassembled WGS sequence"/>
</dbReference>